<evidence type="ECO:0008006" key="3">
    <source>
        <dbReference type="Google" id="ProtNLM"/>
    </source>
</evidence>
<organism evidence="1 2">
    <name type="scientific">Candidatus Clostridium eludens</name>
    <dbReference type="NCBI Taxonomy" id="3381663"/>
    <lineage>
        <taxon>Bacteria</taxon>
        <taxon>Bacillati</taxon>
        <taxon>Bacillota</taxon>
        <taxon>Clostridia</taxon>
        <taxon>Eubacteriales</taxon>
        <taxon>Clostridiaceae</taxon>
        <taxon>Clostridium</taxon>
    </lineage>
</organism>
<dbReference type="EMBL" id="JBJHZX010000005">
    <property type="protein sequence ID" value="MFL0194821.1"/>
    <property type="molecule type" value="Genomic_DNA"/>
</dbReference>
<dbReference type="Gene3D" id="2.60.40.1080">
    <property type="match status" value="1"/>
</dbReference>
<dbReference type="InterPro" id="IPR008964">
    <property type="entry name" value="Invasin/intimin_cell_adhesion"/>
</dbReference>
<keyword evidence="2" id="KW-1185">Reference proteome</keyword>
<sequence length="381" mass="42741">MNKIDKFWNFFKFEKGEPVKINNMDNTAVISSASENQDYYDDLYIRTDANIQTGDIVEYENKKWFVISQENKESISYKAKIRRSNYRIKVVIDGVLNEFDSIIEIVSVSIGGNGVINIAAGEVTVTIPMDTISNKIDVNSRFVKLGYVWKVSGVDRSRNGLNIIHAEKDSIGANDDMENEIANKNLIDVWRITVNDENRTVNIDSDYTYTAVVLKNGSEYTGASLIWRSSDENIAVVSNGVVHPVALGKVTISVYMESNPNVKLDLDIEVDEEPDTVTYKMYEAETDGTDKNYNSFSIIEDYAMMFGMEKYINGVLAPNDTYTFTLDSNGVPSANYAYTVLNNYSVKIENKSMSTPKLVLTAVSNESGGTITQDIQLKGEW</sequence>
<name>A0ABW8SHK6_9CLOT</name>
<protein>
    <recommendedName>
        <fullName evidence="3">BIG2 domain-containing protein</fullName>
    </recommendedName>
</protein>
<evidence type="ECO:0000313" key="1">
    <source>
        <dbReference type="EMBL" id="MFL0194821.1"/>
    </source>
</evidence>
<accession>A0ABW8SHK6</accession>
<gene>
    <name evidence="1" type="ORF">ACJDU8_04425</name>
</gene>
<proteinExistence type="predicted"/>
<reference evidence="1 2" key="1">
    <citation type="submission" date="2024-11" db="EMBL/GenBank/DDBJ databases">
        <authorList>
            <person name="Heng Y.C."/>
            <person name="Lim A.C.H."/>
            <person name="Lee J.K.Y."/>
            <person name="Kittelmann S."/>
        </authorList>
    </citation>
    <scope>NUCLEOTIDE SEQUENCE [LARGE SCALE GENOMIC DNA]</scope>
    <source>
        <strain evidence="1 2">WILCCON 0269</strain>
    </source>
</reference>
<dbReference type="RefSeq" id="WP_406790945.1">
    <property type="nucleotide sequence ID" value="NZ_JBJHZX010000005.1"/>
</dbReference>
<dbReference type="SUPFAM" id="SSF49373">
    <property type="entry name" value="Invasin/intimin cell-adhesion fragments"/>
    <property type="match status" value="1"/>
</dbReference>
<evidence type="ECO:0000313" key="2">
    <source>
        <dbReference type="Proteomes" id="UP001623660"/>
    </source>
</evidence>
<comment type="caution">
    <text evidence="1">The sequence shown here is derived from an EMBL/GenBank/DDBJ whole genome shotgun (WGS) entry which is preliminary data.</text>
</comment>
<dbReference type="Proteomes" id="UP001623660">
    <property type="component" value="Unassembled WGS sequence"/>
</dbReference>